<dbReference type="SMART" id="SM01332">
    <property type="entry name" value="Cyclin_C"/>
    <property type="match status" value="1"/>
</dbReference>
<dbReference type="FunFam" id="1.10.472.10:FF:000001">
    <property type="entry name" value="G2/mitotic-specific cyclin"/>
    <property type="match status" value="1"/>
</dbReference>
<dbReference type="OrthoDB" id="5590282at2759"/>
<dbReference type="WBParaSite" id="ASIM_0001492901-mRNA-1">
    <property type="protein sequence ID" value="ASIM_0001492901-mRNA-1"/>
    <property type="gene ID" value="ASIM_0001492901"/>
</dbReference>
<dbReference type="SUPFAM" id="SSF47954">
    <property type="entry name" value="Cyclin-like"/>
    <property type="match status" value="2"/>
</dbReference>
<dbReference type="GO" id="GO:0051301">
    <property type="term" value="P:cell division"/>
    <property type="evidence" value="ECO:0007669"/>
    <property type="project" value="UniProtKB-KW"/>
</dbReference>
<organism evidence="10">
    <name type="scientific">Anisakis simplex</name>
    <name type="common">Herring worm</name>
    <dbReference type="NCBI Taxonomy" id="6269"/>
    <lineage>
        <taxon>Eukaryota</taxon>
        <taxon>Metazoa</taxon>
        <taxon>Ecdysozoa</taxon>
        <taxon>Nematoda</taxon>
        <taxon>Chromadorea</taxon>
        <taxon>Rhabditida</taxon>
        <taxon>Spirurina</taxon>
        <taxon>Ascaridomorpha</taxon>
        <taxon>Ascaridoidea</taxon>
        <taxon>Anisakidae</taxon>
        <taxon>Anisakis</taxon>
        <taxon>Anisakis simplex complex</taxon>
    </lineage>
</organism>
<dbReference type="InterPro" id="IPR004367">
    <property type="entry name" value="Cyclin_C-dom"/>
</dbReference>
<feature type="region of interest" description="Disordered" evidence="5">
    <location>
        <begin position="1"/>
        <end position="38"/>
    </location>
</feature>
<dbReference type="PANTHER" id="PTHR10177">
    <property type="entry name" value="CYCLINS"/>
    <property type="match status" value="1"/>
</dbReference>
<protein>
    <submittedName>
        <fullName evidence="10">G2/mitotic-specific cyclin-B3</fullName>
    </submittedName>
</protein>
<evidence type="ECO:0000259" key="6">
    <source>
        <dbReference type="SMART" id="SM00385"/>
    </source>
</evidence>
<dbReference type="Gene3D" id="1.10.472.10">
    <property type="entry name" value="Cyclin-like"/>
    <property type="match status" value="2"/>
</dbReference>
<dbReference type="SMART" id="SM00385">
    <property type="entry name" value="CYCLIN"/>
    <property type="match status" value="2"/>
</dbReference>
<keyword evidence="2 4" id="KW-0195">Cyclin</keyword>
<dbReference type="Proteomes" id="UP000267096">
    <property type="component" value="Unassembled WGS sequence"/>
</dbReference>
<dbReference type="GO" id="GO:0016538">
    <property type="term" value="F:cyclin-dependent protein serine/threonine kinase regulator activity"/>
    <property type="evidence" value="ECO:0007669"/>
    <property type="project" value="InterPro"/>
</dbReference>
<evidence type="ECO:0000256" key="3">
    <source>
        <dbReference type="ARBA" id="ARBA00023306"/>
    </source>
</evidence>
<dbReference type="InterPro" id="IPR036915">
    <property type="entry name" value="Cyclin-like_sf"/>
</dbReference>
<evidence type="ECO:0000259" key="7">
    <source>
        <dbReference type="SMART" id="SM01332"/>
    </source>
</evidence>
<feature type="domain" description="Cyclin C-terminal" evidence="7">
    <location>
        <begin position="283"/>
        <end position="401"/>
    </location>
</feature>
<feature type="domain" description="Cyclin-like" evidence="6">
    <location>
        <begin position="287"/>
        <end position="371"/>
    </location>
</feature>
<feature type="domain" description="Cyclin-like" evidence="6">
    <location>
        <begin position="189"/>
        <end position="274"/>
    </location>
</feature>
<evidence type="ECO:0000313" key="10">
    <source>
        <dbReference type="WBParaSite" id="ASIM_0001492901-mRNA-1"/>
    </source>
</evidence>
<reference evidence="8 9" key="2">
    <citation type="submission" date="2018-11" db="EMBL/GenBank/DDBJ databases">
        <authorList>
            <consortium name="Pathogen Informatics"/>
        </authorList>
    </citation>
    <scope>NUCLEOTIDE SEQUENCE [LARGE SCALE GENOMIC DNA]</scope>
</reference>
<accession>A0A158PPK3</accession>
<evidence type="ECO:0000256" key="2">
    <source>
        <dbReference type="ARBA" id="ARBA00023127"/>
    </source>
</evidence>
<keyword evidence="3" id="KW-0131">Cell cycle</keyword>
<reference evidence="10" key="1">
    <citation type="submission" date="2016-04" db="UniProtKB">
        <authorList>
            <consortium name="WormBaseParasite"/>
        </authorList>
    </citation>
    <scope>IDENTIFICATION</scope>
</reference>
<evidence type="ECO:0000256" key="4">
    <source>
        <dbReference type="RuleBase" id="RU000383"/>
    </source>
</evidence>
<dbReference type="InterPro" id="IPR039361">
    <property type="entry name" value="Cyclin"/>
</dbReference>
<evidence type="ECO:0000256" key="1">
    <source>
        <dbReference type="ARBA" id="ARBA00022618"/>
    </source>
</evidence>
<keyword evidence="1" id="KW-0132">Cell division</keyword>
<gene>
    <name evidence="8" type="ORF">ASIM_LOCUS14339</name>
</gene>
<evidence type="ECO:0000313" key="8">
    <source>
        <dbReference type="EMBL" id="VDK52100.1"/>
    </source>
</evidence>
<comment type="similarity">
    <text evidence="4">Belongs to the cyclin family.</text>
</comment>
<dbReference type="InterPro" id="IPR006671">
    <property type="entry name" value="Cyclin_N"/>
</dbReference>
<dbReference type="GO" id="GO:0044772">
    <property type="term" value="P:mitotic cell cycle phase transition"/>
    <property type="evidence" value="ECO:0007669"/>
    <property type="project" value="InterPro"/>
</dbReference>
<name>A0A158PPK3_ANISI</name>
<dbReference type="InterPro" id="IPR013763">
    <property type="entry name" value="Cyclin-like_dom"/>
</dbReference>
<evidence type="ECO:0000313" key="9">
    <source>
        <dbReference type="Proteomes" id="UP000267096"/>
    </source>
</evidence>
<dbReference type="EMBL" id="UYRR01031709">
    <property type="protein sequence ID" value="VDK52100.1"/>
    <property type="molecule type" value="Genomic_DNA"/>
</dbReference>
<evidence type="ECO:0000256" key="5">
    <source>
        <dbReference type="SAM" id="MobiDB-lite"/>
    </source>
</evidence>
<dbReference type="Pfam" id="PF00134">
    <property type="entry name" value="Cyclin_N"/>
    <property type="match status" value="1"/>
</dbReference>
<sequence length="422" mass="48218">MMLRSRNTNVNVTTNNPKEPVKRHATNAQDAHPKRKRAGLSDLSNAISSNLIIDSGKKVVDKDQPQKRRGAAKIIEAKEKPETVVEELDEAAEGPINKRLSKLRDPPSDGQVSDESVLLLEDSAAIKEVDDPCPEYDFDAESGDDPYAVSMYAFDIFKYYVSREKTFHVGDYLKKQPQITKEMRAVLADWMVEVQESFELNHETLYLAMKLTDLFLDRTPNIGRDDLQLIASTAIFIASKFDERSPPLIDDFMYICEDSFTREALITMEQNMLKTIRFDLGSPLSYRFLRRYARVCKVDMGTLTLARYILETSLMFYEFIGVSDSLMGAACFLMALRMKKLGDWSAILHKYSGYKLEEVEPLMWRLNHMMRMRPKVYDRLVTAHNKYSHEVFFHSASIPLLDDIYADDEPVGPPSTLGFVSA</sequence>
<dbReference type="InterPro" id="IPR046965">
    <property type="entry name" value="Cyclin_A/B-like"/>
</dbReference>
<proteinExistence type="inferred from homology"/>
<dbReference type="AlphaFoldDB" id="A0A158PPK3"/>
<keyword evidence="9" id="KW-1185">Reference proteome</keyword>
<feature type="compositionally biased region" description="Low complexity" evidence="5">
    <location>
        <begin position="7"/>
        <end position="16"/>
    </location>
</feature>
<dbReference type="PIRSF" id="PIRSF001771">
    <property type="entry name" value="Cyclin_A_B_D_E"/>
    <property type="match status" value="1"/>
</dbReference>
<dbReference type="Pfam" id="PF02984">
    <property type="entry name" value="Cyclin_C"/>
    <property type="match status" value="1"/>
</dbReference>